<reference evidence="2 3" key="1">
    <citation type="submission" date="2019-05" db="EMBL/GenBank/DDBJ databases">
        <title>Another draft genome of Portunus trituberculatus and its Hox gene families provides insights of decapod evolution.</title>
        <authorList>
            <person name="Jeong J.-H."/>
            <person name="Song I."/>
            <person name="Kim S."/>
            <person name="Choi T."/>
            <person name="Kim D."/>
            <person name="Ryu S."/>
            <person name="Kim W."/>
        </authorList>
    </citation>
    <scope>NUCLEOTIDE SEQUENCE [LARGE SCALE GENOMIC DNA]</scope>
    <source>
        <tissue evidence="2">Muscle</tissue>
    </source>
</reference>
<name>A0A5B7JC22_PORTR</name>
<dbReference type="Proteomes" id="UP000324222">
    <property type="component" value="Unassembled WGS sequence"/>
</dbReference>
<dbReference type="EMBL" id="VSRR010082554">
    <property type="protein sequence ID" value="MPC89904.1"/>
    <property type="molecule type" value="Genomic_DNA"/>
</dbReference>
<feature type="transmembrane region" description="Helical" evidence="1">
    <location>
        <begin position="20"/>
        <end position="40"/>
    </location>
</feature>
<sequence>MNGPKYKTSKRKKGDDMRAAVHVVVAWVVVVVWVCGATRVPSPIRISVYGRDNTSSSNSSSSSFISYTRPRRNATYVASVSIPQLHALTLSILRRVFTLIFLGYD</sequence>
<evidence type="ECO:0000256" key="1">
    <source>
        <dbReference type="SAM" id="Phobius"/>
    </source>
</evidence>
<protein>
    <submittedName>
        <fullName evidence="2">Uncharacterized protein</fullName>
    </submittedName>
</protein>
<keyword evidence="1" id="KW-1133">Transmembrane helix</keyword>
<keyword evidence="3" id="KW-1185">Reference proteome</keyword>
<evidence type="ECO:0000313" key="2">
    <source>
        <dbReference type="EMBL" id="MPC89904.1"/>
    </source>
</evidence>
<evidence type="ECO:0000313" key="3">
    <source>
        <dbReference type="Proteomes" id="UP000324222"/>
    </source>
</evidence>
<keyword evidence="1" id="KW-0472">Membrane</keyword>
<organism evidence="2 3">
    <name type="scientific">Portunus trituberculatus</name>
    <name type="common">Swimming crab</name>
    <name type="synonym">Neptunus trituberculatus</name>
    <dbReference type="NCBI Taxonomy" id="210409"/>
    <lineage>
        <taxon>Eukaryota</taxon>
        <taxon>Metazoa</taxon>
        <taxon>Ecdysozoa</taxon>
        <taxon>Arthropoda</taxon>
        <taxon>Crustacea</taxon>
        <taxon>Multicrustacea</taxon>
        <taxon>Malacostraca</taxon>
        <taxon>Eumalacostraca</taxon>
        <taxon>Eucarida</taxon>
        <taxon>Decapoda</taxon>
        <taxon>Pleocyemata</taxon>
        <taxon>Brachyura</taxon>
        <taxon>Eubrachyura</taxon>
        <taxon>Portunoidea</taxon>
        <taxon>Portunidae</taxon>
        <taxon>Portuninae</taxon>
        <taxon>Portunus</taxon>
    </lineage>
</organism>
<keyword evidence="1" id="KW-0812">Transmembrane</keyword>
<accession>A0A5B7JC22</accession>
<proteinExistence type="predicted"/>
<gene>
    <name evidence="2" type="ORF">E2C01_084867</name>
</gene>
<comment type="caution">
    <text evidence="2">The sequence shown here is derived from an EMBL/GenBank/DDBJ whole genome shotgun (WGS) entry which is preliminary data.</text>
</comment>
<dbReference type="AlphaFoldDB" id="A0A5B7JC22"/>